<sequence>MIKNGIYTTCILFIMLLGVGKLARASDPWKTLQERFDKAPPVVEQKAGVKRQDPWARLRKIYLPFSIEQETAALRGSKDARRISLYLTKTLERYGNLIEETSKRFEIPEEIIGAVIMVESGGNPEAEAGTSSAKGLMQTISGTFLAARQGLMAQGIHVENDPFNPRSSIFTGSWYLDKMYRQAAVDKRKDIGERHYIASWRYPLEYYYAGPAYGKKKDDLVIVYAGGREMVINKSAYSKKVLNWARLIRRAG</sequence>
<dbReference type="Gene3D" id="1.10.530.10">
    <property type="match status" value="1"/>
</dbReference>
<organism evidence="3 4">
    <name type="scientific">Desulfosarcina ovata subsp. sediminis</name>
    <dbReference type="NCBI Taxonomy" id="885957"/>
    <lineage>
        <taxon>Bacteria</taxon>
        <taxon>Pseudomonadati</taxon>
        <taxon>Thermodesulfobacteriota</taxon>
        <taxon>Desulfobacteria</taxon>
        <taxon>Desulfobacterales</taxon>
        <taxon>Desulfosarcinaceae</taxon>
        <taxon>Desulfosarcina</taxon>
    </lineage>
</organism>
<feature type="domain" description="Transglycosylase SLT" evidence="2">
    <location>
        <begin position="97"/>
        <end position="185"/>
    </location>
</feature>
<evidence type="ECO:0000313" key="3">
    <source>
        <dbReference type="EMBL" id="BBO86026.1"/>
    </source>
</evidence>
<gene>
    <name evidence="3" type="ORF">DSCO28_65920</name>
</gene>
<dbReference type="EMBL" id="AP021876">
    <property type="protein sequence ID" value="BBO86026.1"/>
    <property type="molecule type" value="Genomic_DNA"/>
</dbReference>
<dbReference type="PANTHER" id="PTHR37423">
    <property type="entry name" value="SOLUBLE LYTIC MUREIN TRANSGLYCOSYLASE-RELATED"/>
    <property type="match status" value="1"/>
</dbReference>
<proteinExistence type="inferred from homology"/>
<evidence type="ECO:0000256" key="1">
    <source>
        <dbReference type="ARBA" id="ARBA00007734"/>
    </source>
</evidence>
<dbReference type="CDD" id="cd00254">
    <property type="entry name" value="LT-like"/>
    <property type="match status" value="1"/>
</dbReference>
<evidence type="ECO:0000313" key="4">
    <source>
        <dbReference type="Proteomes" id="UP000425960"/>
    </source>
</evidence>
<evidence type="ECO:0000259" key="2">
    <source>
        <dbReference type="Pfam" id="PF01464"/>
    </source>
</evidence>
<dbReference type="AlphaFoldDB" id="A0A5K8A0S5"/>
<dbReference type="InterPro" id="IPR023346">
    <property type="entry name" value="Lysozyme-like_dom_sf"/>
</dbReference>
<reference evidence="3 4" key="1">
    <citation type="submission" date="2019-11" db="EMBL/GenBank/DDBJ databases">
        <title>Comparative genomics of hydrocarbon-degrading Desulfosarcina strains.</title>
        <authorList>
            <person name="Watanabe M."/>
            <person name="Kojima H."/>
            <person name="Fukui M."/>
        </authorList>
    </citation>
    <scope>NUCLEOTIDE SEQUENCE [LARGE SCALE GENOMIC DNA]</scope>
    <source>
        <strain evidence="3 4">28bB2T</strain>
    </source>
</reference>
<dbReference type="InterPro" id="IPR008258">
    <property type="entry name" value="Transglycosylase_SLT_dom_1"/>
</dbReference>
<dbReference type="PANTHER" id="PTHR37423:SF2">
    <property type="entry name" value="MEMBRANE-BOUND LYTIC MUREIN TRANSGLYCOSYLASE C"/>
    <property type="match status" value="1"/>
</dbReference>
<dbReference type="KEGG" id="dov:DSCO28_65920"/>
<dbReference type="Pfam" id="PF01464">
    <property type="entry name" value="SLT"/>
    <property type="match status" value="1"/>
</dbReference>
<name>A0A5K8A0S5_9BACT</name>
<dbReference type="Proteomes" id="UP000425960">
    <property type="component" value="Chromosome"/>
</dbReference>
<protein>
    <recommendedName>
        <fullName evidence="2">Transglycosylase SLT domain-containing protein</fullName>
    </recommendedName>
</protein>
<accession>A0A5K8A0S5</accession>
<comment type="similarity">
    <text evidence="1">Belongs to the transglycosylase Slt family.</text>
</comment>
<dbReference type="SUPFAM" id="SSF53955">
    <property type="entry name" value="Lysozyme-like"/>
    <property type="match status" value="1"/>
</dbReference>